<dbReference type="SUPFAM" id="SSF53300">
    <property type="entry name" value="vWA-like"/>
    <property type="match status" value="2"/>
</dbReference>
<dbReference type="HOGENOM" id="CLU_1159192_0_0_9"/>
<dbReference type="Pfam" id="PF13519">
    <property type="entry name" value="VWA_2"/>
    <property type="match status" value="1"/>
</dbReference>
<reference evidence="2 3" key="1">
    <citation type="journal article" date="2014" name="Gene">
        <title>A comparative genomic analysis of the alkalitolerant soil bacterium Bacillus lehensis G1.</title>
        <authorList>
            <person name="Noor Y.M."/>
            <person name="Samsulrizal N.H."/>
            <person name="Jema'on N.A."/>
            <person name="Low K.O."/>
            <person name="Ramli A.N."/>
            <person name="Alias N.I."/>
            <person name="Damis S.I."/>
            <person name="Fuzi S.F."/>
            <person name="Isa M.N."/>
            <person name="Murad A.M."/>
            <person name="Raih M.F."/>
            <person name="Bakar F.D."/>
            <person name="Najimudin N."/>
            <person name="Mahadi N.M."/>
            <person name="Illias R.M."/>
        </authorList>
    </citation>
    <scope>NUCLEOTIDE SEQUENCE [LARGE SCALE GENOMIC DNA]</scope>
    <source>
        <strain evidence="2 3">G1</strain>
    </source>
</reference>
<organism evidence="2 3">
    <name type="scientific">Shouchella lehensis G1</name>
    <dbReference type="NCBI Taxonomy" id="1246626"/>
    <lineage>
        <taxon>Bacteria</taxon>
        <taxon>Bacillati</taxon>
        <taxon>Bacillota</taxon>
        <taxon>Bacilli</taxon>
        <taxon>Bacillales</taxon>
        <taxon>Bacillaceae</taxon>
        <taxon>Shouchella</taxon>
    </lineage>
</organism>
<evidence type="ECO:0000313" key="3">
    <source>
        <dbReference type="Proteomes" id="UP000027142"/>
    </source>
</evidence>
<dbReference type="Proteomes" id="UP000027142">
    <property type="component" value="Chromosome"/>
</dbReference>
<dbReference type="Gene3D" id="3.40.50.410">
    <property type="entry name" value="von Willebrand factor, type A domain"/>
    <property type="match status" value="1"/>
</dbReference>
<gene>
    <name evidence="2" type="ORF">BleG1_4089</name>
</gene>
<dbReference type="InterPro" id="IPR036465">
    <property type="entry name" value="vWFA_dom_sf"/>
</dbReference>
<feature type="domain" description="VWFA" evidence="1">
    <location>
        <begin position="1"/>
        <end position="90"/>
    </location>
</feature>
<keyword evidence="3" id="KW-1185">Reference proteome</keyword>
<protein>
    <recommendedName>
        <fullName evidence="1">VWFA domain-containing protein</fullName>
    </recommendedName>
</protein>
<dbReference type="KEGG" id="ble:BleG1_4089"/>
<dbReference type="PROSITE" id="PS50234">
    <property type="entry name" value="VWFA"/>
    <property type="match status" value="2"/>
</dbReference>
<dbReference type="InterPro" id="IPR002035">
    <property type="entry name" value="VWF_A"/>
</dbReference>
<proteinExistence type="predicted"/>
<sequence length="241" mass="26158">MKGTLKQILLITDGYSNDGEDPIAIARLAKEFGIAVNVIGIMGDQKENAHGLNEVEAIADAGGGVSEIVYARQLSQTVQVVTQKAMTQTLHGVINQELKQILGNGEEMDSLPPEKRGEVMEVVDEISETAHLEVCILIDTSASMGNKLTKVQEALEDLSIGLHSRTGDTSFAVYTFPGRKHPIEKVMDFSPTLNRLNKLLSKLSSGGMTPTGPALKAALSVMKESRSRRRVMEHEDDQLFG</sequence>
<feature type="domain" description="VWFA" evidence="1">
    <location>
        <begin position="133"/>
        <end position="241"/>
    </location>
</feature>
<evidence type="ECO:0000313" key="2">
    <source>
        <dbReference type="EMBL" id="AIC96623.1"/>
    </source>
</evidence>
<name>A0A060M7U2_9BACI</name>
<dbReference type="PATRIC" id="fig|1246626.3.peg.4073"/>
<dbReference type="Pfam" id="PF00092">
    <property type="entry name" value="VWA"/>
    <property type="match status" value="1"/>
</dbReference>
<dbReference type="OrthoDB" id="2960279at2"/>
<dbReference type="AlphaFoldDB" id="A0A060M7U2"/>
<dbReference type="CDD" id="cd00198">
    <property type="entry name" value="vWFA"/>
    <property type="match status" value="1"/>
</dbReference>
<dbReference type="EMBL" id="CP003923">
    <property type="protein sequence ID" value="AIC96623.1"/>
    <property type="molecule type" value="Genomic_DNA"/>
</dbReference>
<dbReference type="RefSeq" id="WP_038484952.1">
    <property type="nucleotide sequence ID" value="NZ_CP003923.1"/>
</dbReference>
<evidence type="ECO:0000259" key="1">
    <source>
        <dbReference type="PROSITE" id="PS50234"/>
    </source>
</evidence>
<dbReference type="STRING" id="1246626.BleG1_4089"/>
<dbReference type="eggNOG" id="COG2304">
    <property type="taxonomic scope" value="Bacteria"/>
</dbReference>
<accession>A0A060M7U2</accession>